<evidence type="ECO:0000313" key="1">
    <source>
        <dbReference type="EMBL" id="MUK50768.1"/>
    </source>
</evidence>
<organism evidence="1 2">
    <name type="scientific">Aliivibrio fischeri</name>
    <name type="common">Vibrio fischeri</name>
    <dbReference type="NCBI Taxonomy" id="668"/>
    <lineage>
        <taxon>Bacteria</taxon>
        <taxon>Pseudomonadati</taxon>
        <taxon>Pseudomonadota</taxon>
        <taxon>Gammaproteobacteria</taxon>
        <taxon>Vibrionales</taxon>
        <taxon>Vibrionaceae</taxon>
        <taxon>Aliivibrio</taxon>
    </lineage>
</organism>
<dbReference type="Proteomes" id="UP000448038">
    <property type="component" value="Unassembled WGS sequence"/>
</dbReference>
<reference evidence="1 2" key="1">
    <citation type="submission" date="2019-11" db="EMBL/GenBank/DDBJ databases">
        <title>Using colonization assays and comparative genomics to discover symbiosis behaviors and factors in Vibrio fischeri.</title>
        <authorList>
            <person name="Bongrand C."/>
            <person name="Moriano-Gutierrez S."/>
            <person name="Arevalo P."/>
            <person name="Mcfall-Ngai M."/>
            <person name="Visick K."/>
            <person name="Polz M.F."/>
            <person name="Ruby E.G."/>
        </authorList>
    </citation>
    <scope>NUCLEOTIDE SEQUENCE [LARGE SCALE GENOMIC DNA]</scope>
    <source>
        <strain evidence="2">emors.4.1</strain>
    </source>
</reference>
<sequence length="490" mass="56382">MSKTVLKVAHEEMMPKINQDFNTIELVFTDPEVVNEVNLRTWKAQELRLRKSLPIIFDVLEEASLPLREKGFLSLLDSDYWMLVEEALITSVCKGYKLIGTFERAVRILSSNPAINSPSMLCFGTYRIPLYRYYTISSGIISEFKSIVKYCLVNDIFEPRYLKTQSGLLITAIMQLSEQEGMHDYLFEHHLSGLTQLEGLKECFKSLNSRHSTASISWVVRIINEMKNPNPHVVNSIIYQIYWRSPKLADDLLKIQTVTELGYIDWFPCNKRAFISSLKPFKDCIDQVIDCLGDDSDRFVELGLDYFDNDLSIAKVESIIINSESIPDKSTYSMLWMLRYRFQNREISSPIKKDVGELTTFLWGLYRISPEFALESRSVIGNIAIEHESLSARRNILTRISTVIAKISIHEYQKSILVEHGLNGIVKNIQLFSKKYLVNFTESDFQHLGILVRELDPEKFGSNNFKKKARSESYTILVKNGWNIDIGGGE</sequence>
<name>A0A844P641_ALIFS</name>
<protein>
    <submittedName>
        <fullName evidence="1">Uncharacterized protein</fullName>
    </submittedName>
</protein>
<accession>A0A844P641</accession>
<dbReference type="AlphaFoldDB" id="A0A844P641"/>
<gene>
    <name evidence="1" type="ORF">GNP88_16585</name>
</gene>
<comment type="caution">
    <text evidence="1">The sequence shown here is derived from an EMBL/GenBank/DDBJ whole genome shotgun (WGS) entry which is preliminary data.</text>
</comment>
<dbReference type="RefSeq" id="WP_155656440.1">
    <property type="nucleotide sequence ID" value="NZ_WOBN01000027.1"/>
</dbReference>
<proteinExistence type="predicted"/>
<evidence type="ECO:0000313" key="2">
    <source>
        <dbReference type="Proteomes" id="UP000448038"/>
    </source>
</evidence>
<dbReference type="EMBL" id="WOBN01000027">
    <property type="protein sequence ID" value="MUK50768.1"/>
    <property type="molecule type" value="Genomic_DNA"/>
</dbReference>